<sequence>MDTSSEQKLVSALIAQHQELREDVAAILAHATSLDRSNVDLVYDELSKFKSDLFQHLKLENETFYVKYLAKKRSEGEDIEQLNNFIEQMDVIGEVVTQFLSKYATAESILNSPTGEFMKRLHEVTDILDVRIETEEGSTYQMFLSTPSSSDLPRMTEIPLASER</sequence>
<dbReference type="AlphaFoldDB" id="A0A1G2CU30"/>
<feature type="domain" description="Hemerythrin-like" evidence="1">
    <location>
        <begin position="10"/>
        <end position="141"/>
    </location>
</feature>
<dbReference type="EMBL" id="MHLI01000019">
    <property type="protein sequence ID" value="OGZ04856.1"/>
    <property type="molecule type" value="Genomic_DNA"/>
</dbReference>
<comment type="caution">
    <text evidence="2">The sequence shown here is derived from an EMBL/GenBank/DDBJ whole genome shotgun (WGS) entry which is preliminary data.</text>
</comment>
<protein>
    <recommendedName>
        <fullName evidence="1">Hemerythrin-like domain-containing protein</fullName>
    </recommendedName>
</protein>
<proteinExistence type="predicted"/>
<evidence type="ECO:0000313" key="2">
    <source>
        <dbReference type="EMBL" id="OGZ04856.1"/>
    </source>
</evidence>
<dbReference type="InterPro" id="IPR038309">
    <property type="entry name" value="Rsd/AlgQ_sf"/>
</dbReference>
<name>A0A1G2CU30_9BACT</name>
<evidence type="ECO:0000259" key="1">
    <source>
        <dbReference type="Pfam" id="PF01814"/>
    </source>
</evidence>
<dbReference type="Pfam" id="PF01814">
    <property type="entry name" value="Hemerythrin"/>
    <property type="match status" value="1"/>
</dbReference>
<gene>
    <name evidence="2" type="ORF">A2845_05180</name>
</gene>
<accession>A0A1G2CU30</accession>
<dbReference type="InterPro" id="IPR012312">
    <property type="entry name" value="Hemerythrin-like"/>
</dbReference>
<organism evidence="2 3">
    <name type="scientific">Candidatus Lloydbacteria bacterium RIFCSPHIGHO2_01_FULL_49_22</name>
    <dbReference type="NCBI Taxonomy" id="1798658"/>
    <lineage>
        <taxon>Bacteria</taxon>
        <taxon>Candidatus Lloydiibacteriota</taxon>
    </lineage>
</organism>
<reference evidence="2 3" key="1">
    <citation type="journal article" date="2016" name="Nat. Commun.">
        <title>Thousands of microbial genomes shed light on interconnected biogeochemical processes in an aquifer system.</title>
        <authorList>
            <person name="Anantharaman K."/>
            <person name="Brown C.T."/>
            <person name="Hug L.A."/>
            <person name="Sharon I."/>
            <person name="Castelle C.J."/>
            <person name="Probst A.J."/>
            <person name="Thomas B.C."/>
            <person name="Singh A."/>
            <person name="Wilkins M.J."/>
            <person name="Karaoz U."/>
            <person name="Brodie E.L."/>
            <person name="Williams K.H."/>
            <person name="Hubbard S.S."/>
            <person name="Banfield J.F."/>
        </authorList>
    </citation>
    <scope>NUCLEOTIDE SEQUENCE [LARGE SCALE GENOMIC DNA]</scope>
</reference>
<dbReference type="Proteomes" id="UP000177122">
    <property type="component" value="Unassembled WGS sequence"/>
</dbReference>
<dbReference type="Gene3D" id="1.20.120.1370">
    <property type="entry name" value="Regulator of RNA polymerase sigma(70) subunit, domain 4"/>
    <property type="match status" value="1"/>
</dbReference>
<evidence type="ECO:0000313" key="3">
    <source>
        <dbReference type="Proteomes" id="UP000177122"/>
    </source>
</evidence>